<keyword evidence="5" id="KW-0378">Hydrolase</keyword>
<name>D5V1S2_ARCNC</name>
<dbReference type="EMBL" id="CP001999">
    <property type="protein sequence ID" value="ADG93506.1"/>
    <property type="molecule type" value="Genomic_DNA"/>
</dbReference>
<dbReference type="InterPro" id="IPR006439">
    <property type="entry name" value="HAD-SF_hydro_IA"/>
</dbReference>
<protein>
    <recommendedName>
        <fullName evidence="4">phosphoglycolate phosphatase</fullName>
        <ecNumber evidence="4">3.1.3.18</ecNumber>
    </recommendedName>
</protein>
<proteinExistence type="inferred from homology"/>
<dbReference type="InterPro" id="IPR023214">
    <property type="entry name" value="HAD_sf"/>
</dbReference>
<comment type="pathway">
    <text evidence="2">Organic acid metabolism; glycolate biosynthesis; glycolate from 2-phosphoglycolate: step 1/1.</text>
</comment>
<dbReference type="SUPFAM" id="SSF56784">
    <property type="entry name" value="HAD-like"/>
    <property type="match status" value="1"/>
</dbReference>
<comment type="similarity">
    <text evidence="3">Belongs to the HAD-like hydrolase superfamily. CbbY/CbbZ/Gph/YieH family.</text>
</comment>
<organism evidence="5 6">
    <name type="scientific">Arcobacter nitrofigilis (strain ATCC 33309 / DSM 7299 / CCUG 15893 / LMG 7604 / NCTC 12251 / CI)</name>
    <name type="common">Campylobacter nitrofigilis</name>
    <dbReference type="NCBI Taxonomy" id="572480"/>
    <lineage>
        <taxon>Bacteria</taxon>
        <taxon>Pseudomonadati</taxon>
        <taxon>Campylobacterota</taxon>
        <taxon>Epsilonproteobacteria</taxon>
        <taxon>Campylobacterales</taxon>
        <taxon>Arcobacteraceae</taxon>
        <taxon>Arcobacter</taxon>
    </lineage>
</organism>
<dbReference type="eggNOG" id="COG0546">
    <property type="taxonomic scope" value="Bacteria"/>
</dbReference>
<keyword evidence="6" id="KW-1185">Reference proteome</keyword>
<evidence type="ECO:0000313" key="6">
    <source>
        <dbReference type="Proteomes" id="UP000000939"/>
    </source>
</evidence>
<dbReference type="PANTHER" id="PTHR43434:SF1">
    <property type="entry name" value="PHOSPHOGLYCOLATE PHOSPHATASE"/>
    <property type="match status" value="1"/>
</dbReference>
<dbReference type="SFLD" id="SFLDG01135">
    <property type="entry name" value="C1.5.6:_HAD__Beta-PGM__Phospha"/>
    <property type="match status" value="1"/>
</dbReference>
<evidence type="ECO:0000256" key="2">
    <source>
        <dbReference type="ARBA" id="ARBA00004818"/>
    </source>
</evidence>
<evidence type="ECO:0000313" key="5">
    <source>
        <dbReference type="EMBL" id="ADG93506.1"/>
    </source>
</evidence>
<accession>D5V1S2</accession>
<dbReference type="Proteomes" id="UP000000939">
    <property type="component" value="Chromosome"/>
</dbReference>
<dbReference type="GO" id="GO:0006281">
    <property type="term" value="P:DNA repair"/>
    <property type="evidence" value="ECO:0007669"/>
    <property type="project" value="TreeGrafter"/>
</dbReference>
<dbReference type="InterPro" id="IPR050155">
    <property type="entry name" value="HAD-like_hydrolase_sf"/>
</dbReference>
<dbReference type="SFLD" id="SFLDS00003">
    <property type="entry name" value="Haloacid_Dehalogenase"/>
    <property type="match status" value="1"/>
</dbReference>
<dbReference type="NCBIfam" id="TIGR01509">
    <property type="entry name" value="HAD-SF-IA-v3"/>
    <property type="match status" value="1"/>
</dbReference>
<gene>
    <name evidence="5" type="ordered locus">Arnit_1852</name>
</gene>
<dbReference type="InterPro" id="IPR036412">
    <property type="entry name" value="HAD-like_sf"/>
</dbReference>
<dbReference type="Gene3D" id="1.10.150.240">
    <property type="entry name" value="Putative phosphatase, domain 2"/>
    <property type="match status" value="1"/>
</dbReference>
<dbReference type="STRING" id="572480.Arnit_1852"/>
<dbReference type="AlphaFoldDB" id="D5V1S2"/>
<dbReference type="SFLD" id="SFLDG01129">
    <property type="entry name" value="C1.5:_HAD__Beta-PGM__Phosphata"/>
    <property type="match status" value="1"/>
</dbReference>
<dbReference type="Gene3D" id="3.40.50.1000">
    <property type="entry name" value="HAD superfamily/HAD-like"/>
    <property type="match status" value="1"/>
</dbReference>
<evidence type="ECO:0000256" key="4">
    <source>
        <dbReference type="ARBA" id="ARBA00013078"/>
    </source>
</evidence>
<dbReference type="KEGG" id="ant:Arnit_1852"/>
<evidence type="ECO:0000256" key="1">
    <source>
        <dbReference type="ARBA" id="ARBA00000830"/>
    </source>
</evidence>
<dbReference type="Pfam" id="PF13419">
    <property type="entry name" value="HAD_2"/>
    <property type="match status" value="1"/>
</dbReference>
<evidence type="ECO:0000256" key="3">
    <source>
        <dbReference type="ARBA" id="ARBA00006171"/>
    </source>
</evidence>
<dbReference type="NCBIfam" id="TIGR01549">
    <property type="entry name" value="HAD-SF-IA-v1"/>
    <property type="match status" value="1"/>
</dbReference>
<dbReference type="InterPro" id="IPR023198">
    <property type="entry name" value="PGP-like_dom2"/>
</dbReference>
<comment type="catalytic activity">
    <reaction evidence="1">
        <text>2-phosphoglycolate + H2O = glycolate + phosphate</text>
        <dbReference type="Rhea" id="RHEA:14369"/>
        <dbReference type="ChEBI" id="CHEBI:15377"/>
        <dbReference type="ChEBI" id="CHEBI:29805"/>
        <dbReference type="ChEBI" id="CHEBI:43474"/>
        <dbReference type="ChEBI" id="CHEBI:58033"/>
        <dbReference type="EC" id="3.1.3.18"/>
    </reaction>
</comment>
<dbReference type="OrthoDB" id="9792518at2"/>
<sequence>MKLIMFDMDGTLINSGGMIANTINYVRENLGFEALDKKYILKNVNDPNVNSSEFFYGTKHFTQEQGKLFETYYYDHCLTDLEIYDGIKELLEDLKNDYIFTVATNANSEFANRMLNHLEIGKYFKTVVGYNDVLKPKPHPEMVYKILEEIKTTKEKSLLVGDSHKDVQAATNAGIESVLVNWGFSDHEENAIENVKELEERIFKKFR</sequence>
<dbReference type="PANTHER" id="PTHR43434">
    <property type="entry name" value="PHOSPHOGLYCOLATE PHOSPHATASE"/>
    <property type="match status" value="1"/>
</dbReference>
<dbReference type="InterPro" id="IPR041492">
    <property type="entry name" value="HAD_2"/>
</dbReference>
<dbReference type="EC" id="3.1.3.18" evidence="4"/>
<dbReference type="HOGENOM" id="CLU_045011_19_3_7"/>
<dbReference type="FunFam" id="3.40.50.1000:FF:000022">
    <property type="entry name" value="Phosphoglycolate phosphatase"/>
    <property type="match status" value="1"/>
</dbReference>
<reference evidence="5 6" key="1">
    <citation type="journal article" date="2010" name="Stand. Genomic Sci.">
        <title>Complete genome sequence of Arcobacter nitrofigilis type strain (CI).</title>
        <authorList>
            <person name="Pati A."/>
            <person name="Gronow S."/>
            <person name="Lapidus A."/>
            <person name="Copeland A."/>
            <person name="Glavina Del Rio T."/>
            <person name="Nolan M."/>
            <person name="Lucas S."/>
            <person name="Tice H."/>
            <person name="Cheng J.F."/>
            <person name="Han C."/>
            <person name="Chertkov O."/>
            <person name="Bruce D."/>
            <person name="Tapia R."/>
            <person name="Goodwin L."/>
            <person name="Pitluck S."/>
            <person name="Liolios K."/>
            <person name="Ivanova N."/>
            <person name="Mavromatis K."/>
            <person name="Chen A."/>
            <person name="Palaniappan K."/>
            <person name="Land M."/>
            <person name="Hauser L."/>
            <person name="Chang Y.J."/>
            <person name="Jeffries C.D."/>
            <person name="Detter J.C."/>
            <person name="Rohde M."/>
            <person name="Goker M."/>
            <person name="Bristow J."/>
            <person name="Eisen J.A."/>
            <person name="Markowitz V."/>
            <person name="Hugenholtz P."/>
            <person name="Klenk H.P."/>
            <person name="Kyrpides N.C."/>
        </authorList>
    </citation>
    <scope>NUCLEOTIDE SEQUENCE [LARGE SCALE GENOMIC DNA]</scope>
    <source>
        <strain evidence="6">ATCC 33309 / DSM 7299 / CCUG 15893 / LMG 7604 / NCTC 12251 / CI</strain>
    </source>
</reference>
<dbReference type="GO" id="GO:0008967">
    <property type="term" value="F:phosphoglycolate phosphatase activity"/>
    <property type="evidence" value="ECO:0007669"/>
    <property type="project" value="UniProtKB-EC"/>
</dbReference>
<dbReference type="GO" id="GO:0005829">
    <property type="term" value="C:cytosol"/>
    <property type="evidence" value="ECO:0007669"/>
    <property type="project" value="TreeGrafter"/>
</dbReference>
<dbReference type="RefSeq" id="WP_013135651.1">
    <property type="nucleotide sequence ID" value="NC_014166.1"/>
</dbReference>